<accession>W0JUK6</accession>
<reference evidence="1 2" key="1">
    <citation type="submission" date="2014-01" db="EMBL/GenBank/DDBJ databases">
        <authorList>
            <consortium name="DOE Joint Genome Institute"/>
            <person name="Anderson I."/>
            <person name="Huntemann M."/>
            <person name="Han J."/>
            <person name="Chen A."/>
            <person name="Kyrpides N."/>
            <person name="Mavromatis K."/>
            <person name="Markowitz V."/>
            <person name="Palaniappan K."/>
            <person name="Ivanova N."/>
            <person name="Schaumberg A."/>
            <person name="Pati A."/>
            <person name="Liolios K."/>
            <person name="Nordberg H.P."/>
            <person name="Cantor M.N."/>
            <person name="Hua S.X."/>
            <person name="Woyke T."/>
        </authorList>
    </citation>
    <scope>NUCLEOTIDE SEQUENCE [LARGE SCALE GENOMIC DNA]</scope>
    <source>
        <strain evidence="1 2">XH-48</strain>
    </source>
</reference>
<evidence type="ECO:0000313" key="1">
    <source>
        <dbReference type="EMBL" id="AHG01012.1"/>
    </source>
</evidence>
<dbReference type="Proteomes" id="UP000019024">
    <property type="component" value="Chromosome"/>
</dbReference>
<organism evidence="1 2">
    <name type="scientific">Halostagnicola larsenii XH-48</name>
    <dbReference type="NCBI Taxonomy" id="797299"/>
    <lineage>
        <taxon>Archaea</taxon>
        <taxon>Methanobacteriati</taxon>
        <taxon>Methanobacteriota</taxon>
        <taxon>Stenosarchaea group</taxon>
        <taxon>Halobacteria</taxon>
        <taxon>Halobacteriales</taxon>
        <taxon>Natrialbaceae</taxon>
        <taxon>Halostagnicola</taxon>
    </lineage>
</organism>
<dbReference type="KEGG" id="hlr:HALLA_13210"/>
<keyword evidence="2" id="KW-1185">Reference proteome</keyword>
<sequence length="34" mass="3902">MGEPDSENSDSDDDDSAGKYDRYIDRLLDLLSFF</sequence>
<protein>
    <submittedName>
        <fullName evidence="1">Uncharacterized protein</fullName>
    </submittedName>
</protein>
<gene>
    <name evidence="1" type="ORF">HALLA_13210</name>
</gene>
<dbReference type="AlphaFoldDB" id="W0JUK6"/>
<name>W0JUK6_9EURY</name>
<evidence type="ECO:0000313" key="2">
    <source>
        <dbReference type="Proteomes" id="UP000019024"/>
    </source>
</evidence>
<dbReference type="EMBL" id="CP007055">
    <property type="protein sequence ID" value="AHG01012.1"/>
    <property type="molecule type" value="Genomic_DNA"/>
</dbReference>
<dbReference type="HOGENOM" id="CLU_3371299_0_0_2"/>
<proteinExistence type="predicted"/>